<proteinExistence type="predicted"/>
<dbReference type="Gene3D" id="3.60.10.10">
    <property type="entry name" value="Endonuclease/exonuclease/phosphatase"/>
    <property type="match status" value="1"/>
</dbReference>
<evidence type="ECO:0000313" key="4">
    <source>
        <dbReference type="EMBL" id="GLF95321.1"/>
    </source>
</evidence>
<keyword evidence="2" id="KW-0732">Signal</keyword>
<dbReference type="Proteomes" id="UP001291653">
    <property type="component" value="Unassembled WGS sequence"/>
</dbReference>
<dbReference type="InterPro" id="IPR036691">
    <property type="entry name" value="Endo/exonu/phosph_ase_sf"/>
</dbReference>
<evidence type="ECO:0000259" key="3">
    <source>
        <dbReference type="Pfam" id="PF03372"/>
    </source>
</evidence>
<dbReference type="InterPro" id="IPR005135">
    <property type="entry name" value="Endo/exonuclease/phosphatase"/>
</dbReference>
<evidence type="ECO:0000256" key="1">
    <source>
        <dbReference type="SAM" id="MobiDB-lite"/>
    </source>
</evidence>
<feature type="chain" id="PRO_5045793219" evidence="2">
    <location>
        <begin position="28"/>
        <end position="317"/>
    </location>
</feature>
<keyword evidence="4" id="KW-0255">Endonuclease</keyword>
<feature type="signal peptide" evidence="2">
    <location>
        <begin position="1"/>
        <end position="27"/>
    </location>
</feature>
<feature type="region of interest" description="Disordered" evidence="1">
    <location>
        <begin position="230"/>
        <end position="264"/>
    </location>
</feature>
<keyword evidence="4" id="KW-0540">Nuclease</keyword>
<dbReference type="EMBL" id="BSBI01000004">
    <property type="protein sequence ID" value="GLF95321.1"/>
    <property type="molecule type" value="Genomic_DNA"/>
</dbReference>
<dbReference type="PANTHER" id="PTHR14859">
    <property type="entry name" value="CALCOFLUOR WHITE HYPERSENSITIVE PROTEIN PRECURSOR"/>
    <property type="match status" value="1"/>
</dbReference>
<reference evidence="4 5" key="1">
    <citation type="submission" date="2022-10" db="EMBL/GenBank/DDBJ databases">
        <title>Draft genome sequence of Streptomyces sp. YSPA8.</title>
        <authorList>
            <person name="Moriuchi R."/>
            <person name="Dohra H."/>
            <person name="Yamamura H."/>
            <person name="Kodani S."/>
        </authorList>
    </citation>
    <scope>NUCLEOTIDE SEQUENCE [LARGE SCALE GENOMIC DNA]</scope>
    <source>
        <strain evidence="4 5">YSPA8</strain>
    </source>
</reference>
<dbReference type="SUPFAM" id="SSF56219">
    <property type="entry name" value="DNase I-like"/>
    <property type="match status" value="1"/>
</dbReference>
<accession>A0ABQ5NY95</accession>
<gene>
    <name evidence="4" type="ORF">SYYSPA8_13510</name>
</gene>
<sequence>MMRSLGRMLLAVLLPVGLLFAAGPVRADVPDPVNWPRPRFLSYNVCGASCSIHQGSKPAWRDKVIGATDAWDTDLLMLQELCHGQWTLLRDALGNRSSGGPSYDSVWGASLGSTPGCAKWGPDTRYGLAVFARGGPGTIDNGSRTVTFLDRPSAGEQRILLCARTRVTGRDVRACNTHLDYRGDNPRAQAAQVAAVTRGFANQGDAVVLAGDFNMPPKDRRLDPLYHHSGGTGIFQEADENDKSHFTGTDCPQSGDRCRSGEATAEPVCSPRVTEPGKIDYIFLDHAWFQTVRGDAAACTPGMSDHHLLRSAAAWER</sequence>
<dbReference type="Pfam" id="PF03372">
    <property type="entry name" value="Exo_endo_phos"/>
    <property type="match status" value="1"/>
</dbReference>
<protein>
    <submittedName>
        <fullName evidence="4">Endonuclease/exonuclease/phosphatase family protein</fullName>
    </submittedName>
</protein>
<name>A0ABQ5NY95_9ACTN</name>
<organism evidence="4 5">
    <name type="scientific">Streptomyces yaizuensis</name>
    <dbReference type="NCBI Taxonomy" id="2989713"/>
    <lineage>
        <taxon>Bacteria</taxon>
        <taxon>Bacillati</taxon>
        <taxon>Actinomycetota</taxon>
        <taxon>Actinomycetes</taxon>
        <taxon>Kitasatosporales</taxon>
        <taxon>Streptomycetaceae</taxon>
        <taxon>Streptomyces</taxon>
    </lineage>
</organism>
<evidence type="ECO:0000313" key="5">
    <source>
        <dbReference type="Proteomes" id="UP001291653"/>
    </source>
</evidence>
<dbReference type="GO" id="GO:0004519">
    <property type="term" value="F:endonuclease activity"/>
    <property type="evidence" value="ECO:0007669"/>
    <property type="project" value="UniProtKB-KW"/>
</dbReference>
<evidence type="ECO:0000256" key="2">
    <source>
        <dbReference type="SAM" id="SignalP"/>
    </source>
</evidence>
<feature type="domain" description="Endonuclease/exonuclease/phosphatase" evidence="3">
    <location>
        <begin position="41"/>
        <end position="294"/>
    </location>
</feature>
<keyword evidence="5" id="KW-1185">Reference proteome</keyword>
<dbReference type="RefSeq" id="WP_323447361.1">
    <property type="nucleotide sequence ID" value="NZ_BSBI01000004.1"/>
</dbReference>
<dbReference type="PANTHER" id="PTHR14859:SF15">
    <property type="entry name" value="ENDONUCLEASE_EXONUCLEASE_PHOSPHATASE DOMAIN-CONTAINING PROTEIN"/>
    <property type="match status" value="1"/>
</dbReference>
<comment type="caution">
    <text evidence="4">The sequence shown here is derived from an EMBL/GenBank/DDBJ whole genome shotgun (WGS) entry which is preliminary data.</text>
</comment>
<dbReference type="InterPro" id="IPR051916">
    <property type="entry name" value="GPI-anchor_lipid_remodeler"/>
</dbReference>
<keyword evidence="4" id="KW-0378">Hydrolase</keyword>